<evidence type="ECO:0000259" key="4">
    <source>
        <dbReference type="Pfam" id="PF01551"/>
    </source>
</evidence>
<sequence>MRPLRLLALGSAATITALGVRFPGNAVPGAPSPTSTAAHAAPVAGSLSPPLSSSSGIANNFHLPAGYYGPGHRGVDLLGRAGQHVHAAAAGVVVHAGNVVDRPVVSVEHRNGTRTTYEPVRPTVSPGERVARGQALGRLAGGHPGCPANPPEACLHWGLRRGDEYFDPLRALPAPEVRLLPW</sequence>
<dbReference type="Pfam" id="PF01551">
    <property type="entry name" value="Peptidase_M23"/>
    <property type="match status" value="1"/>
</dbReference>
<dbReference type="InterPro" id="IPR016047">
    <property type="entry name" value="M23ase_b-sheet_dom"/>
</dbReference>
<keyword evidence="1 3" id="KW-0732">Signal</keyword>
<dbReference type="Proteomes" id="UP000239352">
    <property type="component" value="Unassembled WGS sequence"/>
</dbReference>
<feature type="chain" id="PRO_5015535266" evidence="3">
    <location>
        <begin position="27"/>
        <end position="182"/>
    </location>
</feature>
<protein>
    <submittedName>
        <fullName evidence="5">Peptidase</fullName>
    </submittedName>
</protein>
<dbReference type="SUPFAM" id="SSF51261">
    <property type="entry name" value="Duplicated hybrid motif"/>
    <property type="match status" value="1"/>
</dbReference>
<feature type="signal peptide" evidence="3">
    <location>
        <begin position="1"/>
        <end position="26"/>
    </location>
</feature>
<dbReference type="EMBL" id="PVSR01000030">
    <property type="protein sequence ID" value="PRW62548.1"/>
    <property type="molecule type" value="Genomic_DNA"/>
</dbReference>
<name>A0A2T0GTU9_ACTMO</name>
<gene>
    <name evidence="5" type="ORF">CEP50_15060</name>
</gene>
<dbReference type="AlphaFoldDB" id="A0A2T0GTU9"/>
<dbReference type="RefSeq" id="WP_106114584.1">
    <property type="nucleotide sequence ID" value="NZ_PVSR01000030.1"/>
</dbReference>
<dbReference type="FunCoup" id="A0A2T0GTU9">
    <property type="interactions" value="1"/>
</dbReference>
<evidence type="ECO:0000256" key="1">
    <source>
        <dbReference type="ARBA" id="ARBA00022729"/>
    </source>
</evidence>
<organism evidence="5 6">
    <name type="scientific">Actinopolyspora mortivallis</name>
    <dbReference type="NCBI Taxonomy" id="33906"/>
    <lineage>
        <taxon>Bacteria</taxon>
        <taxon>Bacillati</taxon>
        <taxon>Actinomycetota</taxon>
        <taxon>Actinomycetes</taxon>
        <taxon>Actinopolysporales</taxon>
        <taxon>Actinopolysporaceae</taxon>
        <taxon>Actinopolyspora</taxon>
    </lineage>
</organism>
<proteinExistence type="predicted"/>
<feature type="domain" description="M23ase beta-sheet core" evidence="4">
    <location>
        <begin position="71"/>
        <end position="168"/>
    </location>
</feature>
<keyword evidence="6" id="KW-1185">Reference proteome</keyword>
<feature type="region of interest" description="Disordered" evidence="2">
    <location>
        <begin position="30"/>
        <end position="51"/>
    </location>
</feature>
<accession>A0A2T0GTU9</accession>
<reference evidence="5 6" key="1">
    <citation type="submission" date="2018-03" db="EMBL/GenBank/DDBJ databases">
        <title>Actinopolyspora mortivallis from Sahara, screening for active biomolecules.</title>
        <authorList>
            <person name="Selama O."/>
            <person name="Wellington E.M.H."/>
            <person name="Hacene H."/>
        </authorList>
    </citation>
    <scope>NUCLEOTIDE SEQUENCE [LARGE SCALE GENOMIC DNA]</scope>
    <source>
        <strain evidence="5 6">M5A</strain>
    </source>
</reference>
<evidence type="ECO:0000256" key="2">
    <source>
        <dbReference type="SAM" id="MobiDB-lite"/>
    </source>
</evidence>
<dbReference type="Gene3D" id="2.70.70.10">
    <property type="entry name" value="Glucose Permease (Domain IIA)"/>
    <property type="match status" value="1"/>
</dbReference>
<evidence type="ECO:0000313" key="6">
    <source>
        <dbReference type="Proteomes" id="UP000239352"/>
    </source>
</evidence>
<dbReference type="InterPro" id="IPR050570">
    <property type="entry name" value="Cell_wall_metabolism_enzyme"/>
</dbReference>
<dbReference type="InParanoid" id="A0A2T0GTU9"/>
<dbReference type="PANTHER" id="PTHR21666:SF289">
    <property type="entry name" value="L-ALA--D-GLU ENDOPEPTIDASE"/>
    <property type="match status" value="1"/>
</dbReference>
<comment type="caution">
    <text evidence="5">The sequence shown here is derived from an EMBL/GenBank/DDBJ whole genome shotgun (WGS) entry which is preliminary data.</text>
</comment>
<evidence type="ECO:0000313" key="5">
    <source>
        <dbReference type="EMBL" id="PRW62548.1"/>
    </source>
</evidence>
<dbReference type="InterPro" id="IPR011055">
    <property type="entry name" value="Dup_hybrid_motif"/>
</dbReference>
<dbReference type="PANTHER" id="PTHR21666">
    <property type="entry name" value="PEPTIDASE-RELATED"/>
    <property type="match status" value="1"/>
</dbReference>
<evidence type="ECO:0000256" key="3">
    <source>
        <dbReference type="SAM" id="SignalP"/>
    </source>
</evidence>
<dbReference type="GO" id="GO:0004222">
    <property type="term" value="F:metalloendopeptidase activity"/>
    <property type="evidence" value="ECO:0007669"/>
    <property type="project" value="TreeGrafter"/>
</dbReference>